<dbReference type="Proteomes" id="UP000067626">
    <property type="component" value="Chromosome"/>
</dbReference>
<dbReference type="OrthoDB" id="7059563at2"/>
<accession>A0A0K1EQ43</accession>
<evidence type="ECO:0000313" key="2">
    <source>
        <dbReference type="Proteomes" id="UP000067626"/>
    </source>
</evidence>
<keyword evidence="2" id="KW-1185">Reference proteome</keyword>
<protein>
    <submittedName>
        <fullName evidence="1">Uncharacterized protein</fullName>
    </submittedName>
</protein>
<organism evidence="1 2">
    <name type="scientific">Chondromyces crocatus</name>
    <dbReference type="NCBI Taxonomy" id="52"/>
    <lineage>
        <taxon>Bacteria</taxon>
        <taxon>Pseudomonadati</taxon>
        <taxon>Myxococcota</taxon>
        <taxon>Polyangia</taxon>
        <taxon>Polyangiales</taxon>
        <taxon>Polyangiaceae</taxon>
        <taxon>Chondromyces</taxon>
    </lineage>
</organism>
<dbReference type="AlphaFoldDB" id="A0A0K1EQ43"/>
<dbReference type="KEGG" id="ccro:CMC5_069940"/>
<evidence type="ECO:0000313" key="1">
    <source>
        <dbReference type="EMBL" id="AKT42767.1"/>
    </source>
</evidence>
<sequence length="88" mass="10133">MRNALHSMRFFEVWLLAGHDLPKDWGWQDVRSHEHPKEAYYRPFAKSRGVLEEPAEGRGVLAKEAASRYARIRSLCPEVAALEARLEA</sequence>
<dbReference type="EMBL" id="CP012159">
    <property type="protein sequence ID" value="AKT42767.1"/>
    <property type="molecule type" value="Genomic_DNA"/>
</dbReference>
<dbReference type="RefSeq" id="WP_156339074.1">
    <property type="nucleotide sequence ID" value="NZ_CP012159.1"/>
</dbReference>
<gene>
    <name evidence="1" type="ORF">CMC5_069940</name>
</gene>
<proteinExistence type="predicted"/>
<reference evidence="1 2" key="1">
    <citation type="submission" date="2015-07" db="EMBL/GenBank/DDBJ databases">
        <title>Genome analysis of myxobacterium Chondromyces crocatus Cm c5 reveals a high potential for natural compound synthesis and the genetic basis for the loss of fruiting body formation.</title>
        <authorList>
            <person name="Zaburannyi N."/>
            <person name="Bunk B."/>
            <person name="Maier J."/>
            <person name="Overmann J."/>
            <person name="Mueller R."/>
        </authorList>
    </citation>
    <scope>NUCLEOTIDE SEQUENCE [LARGE SCALE GENOMIC DNA]</scope>
    <source>
        <strain evidence="1 2">Cm c5</strain>
    </source>
</reference>
<name>A0A0K1EQ43_CHOCO</name>